<keyword evidence="1" id="KW-0808">Transferase</keyword>
<keyword evidence="3" id="KW-0540">Nuclease</keyword>
<protein>
    <recommendedName>
        <fullName evidence="7">Reverse transcriptase RNase H-like domain-containing protein</fullName>
    </recommendedName>
</protein>
<keyword evidence="5" id="KW-0378">Hydrolase</keyword>
<proteinExistence type="predicted"/>
<feature type="domain" description="Reverse transcriptase RNase H-like" evidence="7">
    <location>
        <begin position="2"/>
        <end position="78"/>
    </location>
</feature>
<evidence type="ECO:0000256" key="6">
    <source>
        <dbReference type="ARBA" id="ARBA00022918"/>
    </source>
</evidence>
<keyword evidence="2" id="KW-0548">Nucleotidyltransferase</keyword>
<dbReference type="EMBL" id="IACN01024178">
    <property type="protein sequence ID" value="LAB49484.1"/>
    <property type="molecule type" value="Transcribed_RNA"/>
</dbReference>
<reference evidence="8" key="2">
    <citation type="submission" date="2017-11" db="EMBL/GenBank/DDBJ databases">
        <title>Coralsnake Venomics: Analyses of Venom Gland Transcriptomes and Proteomes of Six Brazilian Taxa.</title>
        <authorList>
            <person name="Aird S.D."/>
            <person name="Jorge da Silva N."/>
            <person name="Qiu L."/>
            <person name="Villar-Briones A."/>
            <person name="Aparecida-Saddi V."/>
            <person name="Campos-Telles M.P."/>
            <person name="Grau M."/>
            <person name="Mikheyev A.S."/>
        </authorList>
    </citation>
    <scope>NUCLEOTIDE SEQUENCE</scope>
    <source>
        <tissue evidence="8">Venom_gland</tissue>
    </source>
</reference>
<dbReference type="InterPro" id="IPR043502">
    <property type="entry name" value="DNA/RNA_pol_sf"/>
</dbReference>
<organism evidence="8">
    <name type="scientific">Micrurus surinamensis</name>
    <name type="common">Surinam coral snake</name>
    <dbReference type="NCBI Taxonomy" id="129470"/>
    <lineage>
        <taxon>Eukaryota</taxon>
        <taxon>Metazoa</taxon>
        <taxon>Chordata</taxon>
        <taxon>Craniata</taxon>
        <taxon>Vertebrata</taxon>
        <taxon>Euteleostomi</taxon>
        <taxon>Lepidosauria</taxon>
        <taxon>Squamata</taxon>
        <taxon>Bifurcata</taxon>
        <taxon>Unidentata</taxon>
        <taxon>Episquamata</taxon>
        <taxon>Toxicofera</taxon>
        <taxon>Serpentes</taxon>
        <taxon>Colubroidea</taxon>
        <taxon>Elapidae</taxon>
        <taxon>Elapinae</taxon>
        <taxon>Micrurus</taxon>
    </lineage>
</organism>
<dbReference type="PANTHER" id="PTHR34072:SF42">
    <property type="entry name" value="INTEGRASE CATALYTIC DOMAIN-CONTAINING PROTEIN"/>
    <property type="match status" value="1"/>
</dbReference>
<keyword evidence="4" id="KW-0255">Endonuclease</keyword>
<dbReference type="InterPro" id="IPR041373">
    <property type="entry name" value="RT_RNaseH"/>
</dbReference>
<accession>A0A2D4NUS5</accession>
<evidence type="ECO:0000259" key="7">
    <source>
        <dbReference type="Pfam" id="PF17917"/>
    </source>
</evidence>
<keyword evidence="6" id="KW-0695">RNA-directed DNA polymerase</keyword>
<evidence type="ECO:0000256" key="3">
    <source>
        <dbReference type="ARBA" id="ARBA00022722"/>
    </source>
</evidence>
<evidence type="ECO:0000256" key="1">
    <source>
        <dbReference type="ARBA" id="ARBA00022679"/>
    </source>
</evidence>
<evidence type="ECO:0000256" key="5">
    <source>
        <dbReference type="ARBA" id="ARBA00022801"/>
    </source>
</evidence>
<name>A0A2D4NUS5_MICSU</name>
<dbReference type="GO" id="GO:0004519">
    <property type="term" value="F:endonuclease activity"/>
    <property type="evidence" value="ECO:0007669"/>
    <property type="project" value="UniProtKB-KW"/>
</dbReference>
<dbReference type="GO" id="GO:0016787">
    <property type="term" value="F:hydrolase activity"/>
    <property type="evidence" value="ECO:0007669"/>
    <property type="project" value="UniProtKB-KW"/>
</dbReference>
<dbReference type="GO" id="GO:0003964">
    <property type="term" value="F:RNA-directed DNA polymerase activity"/>
    <property type="evidence" value="ECO:0007669"/>
    <property type="project" value="UniProtKB-KW"/>
</dbReference>
<sequence>MQPCAYTSRKFNKTERAWAVWEKEAYAVKWALGVWRHFLEGSSLEFEVWTDHRNLEALQKPRKLSPKQARWALYFNRFNFRLRHVPGGKNFMADALSRLPQHQAALW</sequence>
<dbReference type="CDD" id="cd09274">
    <property type="entry name" value="RNase_HI_RT_Ty3"/>
    <property type="match status" value="1"/>
</dbReference>
<dbReference type="SUPFAM" id="SSF56672">
    <property type="entry name" value="DNA/RNA polymerases"/>
    <property type="match status" value="1"/>
</dbReference>
<dbReference type="AlphaFoldDB" id="A0A2D4NUS5"/>
<evidence type="ECO:0000256" key="2">
    <source>
        <dbReference type="ARBA" id="ARBA00022695"/>
    </source>
</evidence>
<evidence type="ECO:0000256" key="4">
    <source>
        <dbReference type="ARBA" id="ARBA00022759"/>
    </source>
</evidence>
<evidence type="ECO:0000313" key="8">
    <source>
        <dbReference type="EMBL" id="LAB49484.1"/>
    </source>
</evidence>
<dbReference type="Pfam" id="PF17917">
    <property type="entry name" value="RT_RNaseH"/>
    <property type="match status" value="1"/>
</dbReference>
<dbReference type="PANTHER" id="PTHR34072">
    <property type="entry name" value="ENZYMATIC POLYPROTEIN-RELATED"/>
    <property type="match status" value="1"/>
</dbReference>
<reference evidence="8" key="1">
    <citation type="submission" date="2017-07" db="EMBL/GenBank/DDBJ databases">
        <authorList>
            <person name="Mikheyev A."/>
            <person name="Grau M."/>
        </authorList>
    </citation>
    <scope>NUCLEOTIDE SEQUENCE</scope>
    <source>
        <tissue evidence="8">Venom_gland</tissue>
    </source>
</reference>